<organism evidence="6 7">
    <name type="scientific">Acrocarpospora pleiomorpha</name>
    <dbReference type="NCBI Taxonomy" id="90975"/>
    <lineage>
        <taxon>Bacteria</taxon>
        <taxon>Bacillati</taxon>
        <taxon>Actinomycetota</taxon>
        <taxon>Actinomycetes</taxon>
        <taxon>Streptosporangiales</taxon>
        <taxon>Streptosporangiaceae</taxon>
        <taxon>Acrocarpospora</taxon>
    </lineage>
</organism>
<protein>
    <submittedName>
        <fullName evidence="6">Transcriptional regulator</fullName>
    </submittedName>
</protein>
<dbReference type="PANTHER" id="PTHR30136:SF8">
    <property type="entry name" value="TRANSCRIPTIONAL REGULATORY PROTEIN"/>
    <property type="match status" value="1"/>
</dbReference>
<dbReference type="InterPro" id="IPR036390">
    <property type="entry name" value="WH_DNA-bd_sf"/>
</dbReference>
<dbReference type="RefSeq" id="WP_155345749.1">
    <property type="nucleotide sequence ID" value="NZ_BAAAHM010000002.1"/>
</dbReference>
<dbReference type="InterPro" id="IPR014757">
    <property type="entry name" value="Tscrpt_reg_IclR_C"/>
</dbReference>
<dbReference type="SUPFAM" id="SSF55781">
    <property type="entry name" value="GAF domain-like"/>
    <property type="match status" value="1"/>
</dbReference>
<sequence>MATQILTSSLKTLEVLAALADCDTGVGVSELARRLGGSRGYVHRQLVTLAAGNWVEQSEDGTYRLSLRVARLSAAALRQAGLDQRASAAMEELAAALHEPVSLAVLDGDAARIIHRIDVNRSLRVDTRVESRMPMSKSASGRVLTAFESPLVLERLAGLGVELPPAEDLAAIREAGYAHSVAGFQDETVAIAAPVFDPAGHVIAAVSIVGPVSRFAPDAAVEPLLACAARVNAIVSGTSFAPPSQEGR</sequence>
<comment type="caution">
    <text evidence="6">The sequence shown here is derived from an EMBL/GenBank/DDBJ whole genome shotgun (WGS) entry which is preliminary data.</text>
</comment>
<dbReference type="PROSITE" id="PS51078">
    <property type="entry name" value="ICLR_ED"/>
    <property type="match status" value="1"/>
</dbReference>
<proteinExistence type="predicted"/>
<reference evidence="6 7" key="1">
    <citation type="submission" date="2019-10" db="EMBL/GenBank/DDBJ databases">
        <title>Whole genome shotgun sequence of Acrocarpospora pleiomorpha NBRC 16267.</title>
        <authorList>
            <person name="Ichikawa N."/>
            <person name="Kimura A."/>
            <person name="Kitahashi Y."/>
            <person name="Komaki H."/>
            <person name="Oguchi A."/>
        </authorList>
    </citation>
    <scope>NUCLEOTIDE SEQUENCE [LARGE SCALE GENOMIC DNA]</scope>
    <source>
        <strain evidence="6 7">NBRC 16267</strain>
    </source>
</reference>
<evidence type="ECO:0000313" key="7">
    <source>
        <dbReference type="Proteomes" id="UP000377595"/>
    </source>
</evidence>
<dbReference type="AlphaFoldDB" id="A0A5M3XIY6"/>
<dbReference type="SUPFAM" id="SSF46785">
    <property type="entry name" value="Winged helix' DNA-binding domain"/>
    <property type="match status" value="1"/>
</dbReference>
<dbReference type="OrthoDB" id="7274111at2"/>
<name>A0A5M3XIY6_9ACTN</name>
<dbReference type="GO" id="GO:0045892">
    <property type="term" value="P:negative regulation of DNA-templated transcription"/>
    <property type="evidence" value="ECO:0007669"/>
    <property type="project" value="TreeGrafter"/>
</dbReference>
<feature type="domain" description="IclR-ED" evidence="5">
    <location>
        <begin position="68"/>
        <end position="248"/>
    </location>
</feature>
<dbReference type="InterPro" id="IPR050707">
    <property type="entry name" value="HTH_MetabolicPath_Reg"/>
</dbReference>
<dbReference type="InterPro" id="IPR029016">
    <property type="entry name" value="GAF-like_dom_sf"/>
</dbReference>
<dbReference type="Gene3D" id="3.30.450.40">
    <property type="match status" value="1"/>
</dbReference>
<evidence type="ECO:0000313" key="6">
    <source>
        <dbReference type="EMBL" id="GES20722.1"/>
    </source>
</evidence>
<evidence type="ECO:0000259" key="4">
    <source>
        <dbReference type="PROSITE" id="PS51077"/>
    </source>
</evidence>
<dbReference type="PROSITE" id="PS51077">
    <property type="entry name" value="HTH_ICLR"/>
    <property type="match status" value="1"/>
</dbReference>
<evidence type="ECO:0000256" key="3">
    <source>
        <dbReference type="ARBA" id="ARBA00023163"/>
    </source>
</evidence>
<dbReference type="InterPro" id="IPR036388">
    <property type="entry name" value="WH-like_DNA-bd_sf"/>
</dbReference>
<dbReference type="GO" id="GO:0003700">
    <property type="term" value="F:DNA-binding transcription factor activity"/>
    <property type="evidence" value="ECO:0007669"/>
    <property type="project" value="TreeGrafter"/>
</dbReference>
<gene>
    <name evidence="6" type="ORF">Aple_036180</name>
</gene>
<dbReference type="Pfam" id="PF01614">
    <property type="entry name" value="IclR_C"/>
    <property type="match status" value="1"/>
</dbReference>
<evidence type="ECO:0000256" key="2">
    <source>
        <dbReference type="ARBA" id="ARBA00023125"/>
    </source>
</evidence>
<dbReference type="PANTHER" id="PTHR30136">
    <property type="entry name" value="HELIX-TURN-HELIX TRANSCRIPTIONAL REGULATOR, ICLR FAMILY"/>
    <property type="match status" value="1"/>
</dbReference>
<dbReference type="InterPro" id="IPR005471">
    <property type="entry name" value="Tscrpt_reg_IclR_N"/>
</dbReference>
<dbReference type="Gene3D" id="1.10.10.10">
    <property type="entry name" value="Winged helix-like DNA-binding domain superfamily/Winged helix DNA-binding domain"/>
    <property type="match status" value="1"/>
</dbReference>
<dbReference type="Pfam" id="PF09339">
    <property type="entry name" value="HTH_IclR"/>
    <property type="match status" value="1"/>
</dbReference>
<evidence type="ECO:0000256" key="1">
    <source>
        <dbReference type="ARBA" id="ARBA00023015"/>
    </source>
</evidence>
<dbReference type="Proteomes" id="UP000377595">
    <property type="component" value="Unassembled WGS sequence"/>
</dbReference>
<keyword evidence="7" id="KW-1185">Reference proteome</keyword>
<accession>A0A5M3XIY6</accession>
<feature type="domain" description="HTH iclR-type" evidence="4">
    <location>
        <begin position="6"/>
        <end position="67"/>
    </location>
</feature>
<dbReference type="SMART" id="SM00346">
    <property type="entry name" value="HTH_ICLR"/>
    <property type="match status" value="1"/>
</dbReference>
<evidence type="ECO:0000259" key="5">
    <source>
        <dbReference type="PROSITE" id="PS51078"/>
    </source>
</evidence>
<keyword evidence="1" id="KW-0805">Transcription regulation</keyword>
<dbReference type="GO" id="GO:0003677">
    <property type="term" value="F:DNA binding"/>
    <property type="evidence" value="ECO:0007669"/>
    <property type="project" value="UniProtKB-KW"/>
</dbReference>
<keyword evidence="2" id="KW-0238">DNA-binding</keyword>
<dbReference type="EMBL" id="BLAF01000018">
    <property type="protein sequence ID" value="GES20722.1"/>
    <property type="molecule type" value="Genomic_DNA"/>
</dbReference>
<keyword evidence="3" id="KW-0804">Transcription</keyword>